<dbReference type="CDD" id="cd01948">
    <property type="entry name" value="EAL"/>
    <property type="match status" value="1"/>
</dbReference>
<dbReference type="Gene3D" id="3.30.450.20">
    <property type="entry name" value="PAS domain"/>
    <property type="match status" value="1"/>
</dbReference>
<dbReference type="PANTHER" id="PTHR33121">
    <property type="entry name" value="CYCLIC DI-GMP PHOSPHODIESTERASE PDEF"/>
    <property type="match status" value="1"/>
</dbReference>
<dbReference type="Pfam" id="PF00563">
    <property type="entry name" value="EAL"/>
    <property type="match status" value="1"/>
</dbReference>
<evidence type="ECO:0000259" key="1">
    <source>
        <dbReference type="PROSITE" id="PS50883"/>
    </source>
</evidence>
<reference evidence="3 4" key="1">
    <citation type="submission" date="2016-10" db="EMBL/GenBank/DDBJ databases">
        <authorList>
            <person name="de Groot N.N."/>
        </authorList>
    </citation>
    <scope>NUCLEOTIDE SEQUENCE [LARGE SCALE GENOMIC DNA]</scope>
    <source>
        <strain evidence="3 4">D15d</strain>
    </source>
</reference>
<dbReference type="SUPFAM" id="SSF141868">
    <property type="entry name" value="EAL domain-like"/>
    <property type="match status" value="1"/>
</dbReference>
<feature type="domain" description="EAL" evidence="1">
    <location>
        <begin position="302"/>
        <end position="558"/>
    </location>
</feature>
<evidence type="ECO:0000259" key="2">
    <source>
        <dbReference type="PROSITE" id="PS50887"/>
    </source>
</evidence>
<dbReference type="InterPro" id="IPR035919">
    <property type="entry name" value="EAL_sf"/>
</dbReference>
<evidence type="ECO:0000313" key="4">
    <source>
        <dbReference type="Proteomes" id="UP000236726"/>
    </source>
</evidence>
<dbReference type="Gene3D" id="3.30.70.270">
    <property type="match status" value="1"/>
</dbReference>
<dbReference type="SMART" id="SM00267">
    <property type="entry name" value="GGDEF"/>
    <property type="match status" value="1"/>
</dbReference>
<proteinExistence type="predicted"/>
<protein>
    <submittedName>
        <fullName evidence="3">Diguanylate cyclase (GGDEF) domain-containing protein</fullName>
    </submittedName>
</protein>
<organism evidence="3 4">
    <name type="scientific">Lachnospira multipara</name>
    <dbReference type="NCBI Taxonomy" id="28051"/>
    <lineage>
        <taxon>Bacteria</taxon>
        <taxon>Bacillati</taxon>
        <taxon>Bacillota</taxon>
        <taxon>Clostridia</taxon>
        <taxon>Lachnospirales</taxon>
        <taxon>Lachnospiraceae</taxon>
        <taxon>Lachnospira</taxon>
    </lineage>
</organism>
<dbReference type="InterPro" id="IPR035965">
    <property type="entry name" value="PAS-like_dom_sf"/>
</dbReference>
<dbReference type="Gene3D" id="3.20.20.450">
    <property type="entry name" value="EAL domain"/>
    <property type="match status" value="1"/>
</dbReference>
<dbReference type="InterPro" id="IPR001633">
    <property type="entry name" value="EAL_dom"/>
</dbReference>
<dbReference type="InterPro" id="IPR013655">
    <property type="entry name" value="PAS_fold_3"/>
</dbReference>
<dbReference type="PANTHER" id="PTHR33121:SF71">
    <property type="entry name" value="OXYGEN SENSOR PROTEIN DOSP"/>
    <property type="match status" value="1"/>
</dbReference>
<dbReference type="PROSITE" id="PS50883">
    <property type="entry name" value="EAL"/>
    <property type="match status" value="1"/>
</dbReference>
<dbReference type="AlphaFoldDB" id="A0A1H5UIF8"/>
<dbReference type="RefSeq" id="WP_103952766.1">
    <property type="nucleotide sequence ID" value="NZ_FNUL01000007.1"/>
</dbReference>
<keyword evidence="4" id="KW-1185">Reference proteome</keyword>
<dbReference type="InterPro" id="IPR029787">
    <property type="entry name" value="Nucleotide_cyclase"/>
</dbReference>
<dbReference type="SMART" id="SM00052">
    <property type="entry name" value="EAL"/>
    <property type="match status" value="1"/>
</dbReference>
<dbReference type="SUPFAM" id="SSF55785">
    <property type="entry name" value="PYP-like sensor domain (PAS domain)"/>
    <property type="match status" value="1"/>
</dbReference>
<evidence type="ECO:0000313" key="3">
    <source>
        <dbReference type="EMBL" id="SEF74820.1"/>
    </source>
</evidence>
<dbReference type="Pfam" id="PF08447">
    <property type="entry name" value="PAS_3"/>
    <property type="match status" value="1"/>
</dbReference>
<dbReference type="PROSITE" id="PS50887">
    <property type="entry name" value="GGDEF"/>
    <property type="match status" value="1"/>
</dbReference>
<dbReference type="EMBL" id="FNUL01000007">
    <property type="protein sequence ID" value="SEF74820.1"/>
    <property type="molecule type" value="Genomic_DNA"/>
</dbReference>
<dbReference type="GO" id="GO:0071111">
    <property type="term" value="F:cyclic-guanylate-specific phosphodiesterase activity"/>
    <property type="evidence" value="ECO:0007669"/>
    <property type="project" value="InterPro"/>
</dbReference>
<dbReference type="InterPro" id="IPR043128">
    <property type="entry name" value="Rev_trsase/Diguanyl_cyclase"/>
</dbReference>
<dbReference type="Proteomes" id="UP000236726">
    <property type="component" value="Unassembled WGS sequence"/>
</dbReference>
<dbReference type="SUPFAM" id="SSF55073">
    <property type="entry name" value="Nucleotide cyclase"/>
    <property type="match status" value="1"/>
</dbReference>
<dbReference type="InterPro" id="IPR050706">
    <property type="entry name" value="Cyclic-di-GMP_PDE-like"/>
</dbReference>
<gene>
    <name evidence="3" type="ORF">SAMN05216537_107119</name>
</gene>
<name>A0A1H5UIF8_9FIRM</name>
<sequence>MSNEEKILFFREMVKIFNEVAENIYPFWADYNEGMVHWSEDIANYLGFPSKDMEINDAECFYNSLIHPSDRVRYIEGADAMFRGETEGFNCNYYIKNKSGNYVSFTTRSKLLRDHNGVSQAFLGVVLNHDATTSMDDLTGSNNKSALISKIRLFTTEEKNFGLMFFGLRNFELINSTYGYDNGSDVLIQVSVKLKETMGANNCYRCSGSKFVVFFEEDVTGREEEIKEKYNIIRDFLEKDIYINSDRVSIGIYGGMINSSDYIASSAYLNNVIYQAFSMGKASGNSNFVYYNGDILISSKRKQEMLYDIIRCVNDYHRGFYLVYQPIVEADENKIVGVEALIRWQDSQRGSITPDYFIDQIEKEVNFYGLSNWIIEKALMDCKEFIDRDPDFFISVNLSHAQLHNDRFIFDLDEIVKRVNIPYKNLNIELTKRCEIQEGTDVKGKILKLFNRGVKIAIDDFGSCYTSLDLLTNYPSEKIKISREFIADIQSNEIKQIMLHAIVDCIEKLNKKICIEGVEDKELLDFLVSNYRLNFVQGFYFSKPVVINKFKELYSKEFRIKK</sequence>
<accession>A0A1H5UIF8</accession>
<feature type="domain" description="GGDEF" evidence="2">
    <location>
        <begin position="159"/>
        <end position="293"/>
    </location>
</feature>
<dbReference type="InterPro" id="IPR000160">
    <property type="entry name" value="GGDEF_dom"/>
</dbReference>
<dbReference type="Pfam" id="PF00990">
    <property type="entry name" value="GGDEF"/>
    <property type="match status" value="1"/>
</dbReference>